<dbReference type="InterPro" id="IPR022790">
    <property type="entry name" value="GH26_dom"/>
</dbReference>
<keyword evidence="1" id="KW-0378">Hydrolase</keyword>
<organism evidence="5 6">
    <name type="scientific">Chitinophaga agrisoli</name>
    <dbReference type="NCBI Taxonomy" id="2607653"/>
    <lineage>
        <taxon>Bacteria</taxon>
        <taxon>Pseudomonadati</taxon>
        <taxon>Bacteroidota</taxon>
        <taxon>Chitinophagia</taxon>
        <taxon>Chitinophagales</taxon>
        <taxon>Chitinophagaceae</taxon>
        <taxon>Chitinophaga</taxon>
    </lineage>
</organism>
<sequence length="130" mass="14889">MAPYHLRLEAYDPAQSMNIAGFGLYQYSNAADYQRLLRERLQILEGVAAAHGKIPALTETGAEQIPQPTWWTETLLPVLKAHPVSYVLIWRNGRQDHYYAPYPGQASAEDFRRFYADKSTLFLSEIKSKK</sequence>
<keyword evidence="2" id="KW-0326">Glycosidase</keyword>
<feature type="domain" description="GH26" evidence="4">
    <location>
        <begin position="1"/>
        <end position="124"/>
    </location>
</feature>
<protein>
    <recommendedName>
        <fullName evidence="4">GH26 domain-containing protein</fullName>
    </recommendedName>
</protein>
<dbReference type="RefSeq" id="WP_149839630.1">
    <property type="nucleotide sequence ID" value="NZ_VUOC01000004.1"/>
</dbReference>
<dbReference type="Proteomes" id="UP000324611">
    <property type="component" value="Unassembled WGS sequence"/>
</dbReference>
<dbReference type="SUPFAM" id="SSF51445">
    <property type="entry name" value="(Trans)glycosidases"/>
    <property type="match status" value="1"/>
</dbReference>
<dbReference type="GO" id="GO:0004553">
    <property type="term" value="F:hydrolase activity, hydrolyzing O-glycosyl compounds"/>
    <property type="evidence" value="ECO:0007669"/>
    <property type="project" value="InterPro"/>
</dbReference>
<dbReference type="PROSITE" id="PS51764">
    <property type="entry name" value="GH26"/>
    <property type="match status" value="1"/>
</dbReference>
<comment type="caution">
    <text evidence="3">Lacks conserved residue(s) required for the propagation of feature annotation.</text>
</comment>
<reference evidence="5 6" key="1">
    <citation type="submission" date="2019-09" db="EMBL/GenBank/DDBJ databases">
        <title>Chitinophaga ginsengihumi sp. nov., isolated from soil of ginseng rhizosphere.</title>
        <authorList>
            <person name="Lee J."/>
        </authorList>
    </citation>
    <scope>NUCLEOTIDE SEQUENCE [LARGE SCALE GENOMIC DNA]</scope>
    <source>
        <strain evidence="5 6">BN140078</strain>
    </source>
</reference>
<keyword evidence="6" id="KW-1185">Reference proteome</keyword>
<dbReference type="InterPro" id="IPR017853">
    <property type="entry name" value="GH"/>
</dbReference>
<gene>
    <name evidence="5" type="ORF">F0L74_19680</name>
</gene>
<name>A0A5B2VIU1_9BACT</name>
<dbReference type="EMBL" id="VUOC01000004">
    <property type="protein sequence ID" value="KAA2238450.1"/>
    <property type="molecule type" value="Genomic_DNA"/>
</dbReference>
<accession>A0A5B2VIU1</accession>
<dbReference type="AlphaFoldDB" id="A0A5B2VIU1"/>
<evidence type="ECO:0000256" key="3">
    <source>
        <dbReference type="PROSITE-ProRule" id="PRU01100"/>
    </source>
</evidence>
<dbReference type="Gene3D" id="3.20.20.80">
    <property type="entry name" value="Glycosidases"/>
    <property type="match status" value="1"/>
</dbReference>
<reference evidence="5 6" key="2">
    <citation type="submission" date="2019-09" db="EMBL/GenBank/DDBJ databases">
        <authorList>
            <person name="Jin C."/>
        </authorList>
    </citation>
    <scope>NUCLEOTIDE SEQUENCE [LARGE SCALE GENOMIC DNA]</scope>
    <source>
        <strain evidence="5 6">BN140078</strain>
    </source>
</reference>
<evidence type="ECO:0000313" key="6">
    <source>
        <dbReference type="Proteomes" id="UP000324611"/>
    </source>
</evidence>
<proteinExistence type="inferred from homology"/>
<comment type="caution">
    <text evidence="5">The sequence shown here is derived from an EMBL/GenBank/DDBJ whole genome shotgun (WGS) entry which is preliminary data.</text>
</comment>
<evidence type="ECO:0000259" key="4">
    <source>
        <dbReference type="PROSITE" id="PS51764"/>
    </source>
</evidence>
<evidence type="ECO:0000313" key="5">
    <source>
        <dbReference type="EMBL" id="KAA2238450.1"/>
    </source>
</evidence>
<comment type="similarity">
    <text evidence="3">Belongs to the glycosyl hydrolase 26 family.</text>
</comment>
<evidence type="ECO:0000256" key="2">
    <source>
        <dbReference type="ARBA" id="ARBA00023295"/>
    </source>
</evidence>
<evidence type="ECO:0000256" key="1">
    <source>
        <dbReference type="ARBA" id="ARBA00022801"/>
    </source>
</evidence>